<keyword evidence="1" id="KW-0812">Transmembrane</keyword>
<reference evidence="2 3" key="1">
    <citation type="submission" date="2019-01" db="EMBL/GenBank/DDBJ databases">
        <title>Complete genome sequencing of Aequorivita sp. H23M31.</title>
        <authorList>
            <person name="Bae J.-W."/>
        </authorList>
    </citation>
    <scope>NUCLEOTIDE SEQUENCE [LARGE SCALE GENOMIC DNA]</scope>
    <source>
        <strain evidence="2 3">H23M31</strain>
    </source>
</reference>
<proteinExistence type="predicted"/>
<keyword evidence="1" id="KW-0472">Membrane</keyword>
<sequence>MMNTKSIGPFIKILASIIFILSIFSCKNIDQKHIKKIEKNFGLYEDESDSIAVELKLSEFNNWKELLERTEQIVCNDSVPKITIENDSVIKRVYLRNPCLKGLSCILIREKNIIEIHNDTINKSYENFYALDSLENVLRRDIENNGKYPKFSDSPDKLLIYISYDEDGVAKLPQILSRLTEALENVTNRSDLKIWLSRKFPVPPPPPPANLNTNPDGW</sequence>
<protein>
    <recommendedName>
        <fullName evidence="4">Lipoprotein</fullName>
    </recommendedName>
</protein>
<evidence type="ECO:0008006" key="4">
    <source>
        <dbReference type="Google" id="ProtNLM"/>
    </source>
</evidence>
<dbReference type="EMBL" id="CP034951">
    <property type="protein sequence ID" value="QAA80905.1"/>
    <property type="molecule type" value="Genomic_DNA"/>
</dbReference>
<dbReference type="RefSeq" id="WP_128249298.1">
    <property type="nucleotide sequence ID" value="NZ_CP034951.1"/>
</dbReference>
<dbReference type="Proteomes" id="UP000285517">
    <property type="component" value="Chromosome"/>
</dbReference>
<evidence type="ECO:0000313" key="3">
    <source>
        <dbReference type="Proteomes" id="UP000285517"/>
    </source>
</evidence>
<gene>
    <name evidence="2" type="ORF">EI546_03805</name>
</gene>
<dbReference type="KEGG" id="aev:EI546_03805"/>
<evidence type="ECO:0000313" key="2">
    <source>
        <dbReference type="EMBL" id="QAA80905.1"/>
    </source>
</evidence>
<feature type="transmembrane region" description="Helical" evidence="1">
    <location>
        <begin position="6"/>
        <end position="26"/>
    </location>
</feature>
<dbReference type="OrthoDB" id="1427011at2"/>
<organism evidence="2 3">
    <name type="scientific">Aequorivita ciconiae</name>
    <dbReference type="NCBI Taxonomy" id="2494375"/>
    <lineage>
        <taxon>Bacteria</taxon>
        <taxon>Pseudomonadati</taxon>
        <taxon>Bacteroidota</taxon>
        <taxon>Flavobacteriia</taxon>
        <taxon>Flavobacteriales</taxon>
        <taxon>Flavobacteriaceae</taxon>
        <taxon>Aequorivita</taxon>
    </lineage>
</organism>
<keyword evidence="3" id="KW-1185">Reference proteome</keyword>
<keyword evidence="1" id="KW-1133">Transmembrane helix</keyword>
<dbReference type="PROSITE" id="PS51257">
    <property type="entry name" value="PROKAR_LIPOPROTEIN"/>
    <property type="match status" value="1"/>
</dbReference>
<evidence type="ECO:0000256" key="1">
    <source>
        <dbReference type="SAM" id="Phobius"/>
    </source>
</evidence>
<name>A0A410G0Y6_9FLAO</name>
<accession>A0A410G0Y6</accession>
<dbReference type="AlphaFoldDB" id="A0A410G0Y6"/>